<dbReference type="Pfam" id="PF01613">
    <property type="entry name" value="Flavin_Reduct"/>
    <property type="match status" value="1"/>
</dbReference>
<evidence type="ECO:0000256" key="1">
    <source>
        <dbReference type="ARBA" id="ARBA00023002"/>
    </source>
</evidence>
<proteinExistence type="predicted"/>
<keyword evidence="4" id="KW-1185">Reference proteome</keyword>
<dbReference type="Gene3D" id="2.30.110.10">
    <property type="entry name" value="Electron Transport, Fmn-binding Protein, Chain A"/>
    <property type="match status" value="1"/>
</dbReference>
<reference evidence="3 4" key="1">
    <citation type="journal article" date="2013" name="Genome Announc.">
        <title>Draft Genome Sequence of Strain JLT2015T, Belonging to the Family Sphingomonadaceae of the Alphaproteobacteria.</title>
        <authorList>
            <person name="Tang K."/>
            <person name="Liu K."/>
            <person name="Li S."/>
            <person name="Jiao N."/>
        </authorList>
    </citation>
    <scope>NUCLEOTIDE SEQUENCE [LARGE SCALE GENOMIC DNA]</scope>
    <source>
        <strain evidence="3 4">JLT2015</strain>
    </source>
</reference>
<evidence type="ECO:0000259" key="2">
    <source>
        <dbReference type="SMART" id="SM00903"/>
    </source>
</evidence>
<dbReference type="GO" id="GO:0042602">
    <property type="term" value="F:riboflavin reductase (NADPH) activity"/>
    <property type="evidence" value="ECO:0007669"/>
    <property type="project" value="TreeGrafter"/>
</dbReference>
<dbReference type="OrthoDB" id="9792858at2"/>
<gene>
    <name evidence="3" type="ORF">C725_0126</name>
</gene>
<dbReference type="AlphaFoldDB" id="M2TQX3"/>
<dbReference type="EMBL" id="AMRV01000001">
    <property type="protein sequence ID" value="EMD84196.1"/>
    <property type="molecule type" value="Genomic_DNA"/>
</dbReference>
<keyword evidence="1" id="KW-0560">Oxidoreductase</keyword>
<dbReference type="InterPro" id="IPR000073">
    <property type="entry name" value="AB_hydrolase_1"/>
</dbReference>
<sequence>MGQRTFSGYGGIRLTAKTYGQSDAPPVLLLREDASDDWTGIAVALAGAGRYVVSLDLRGQGESEDPGDGPFDLDAHVGDLGSILAQLSSRPVVIGQGSACWIALVALGENGPDIASGAVFVDPPHLPRGAPASVDAALADDRCDTPLGERLTDSARRLSLPGLVVAGGGASSPLAEMLADAELAHVRSAGELLADAGEDLNAVLVEFLERRVPREPPEYHAGSDSRTLRDALGTFATGVTVVTTLGAEGEPVGLTANSFTSVSLDPELLLVCLAKTASSLVAFEQAPFFAVNVLHIGQQLVSNRFAMKMDDRFAETDWERWDSGVPIIRNSLASFECARHEMHDAGDHVLLIGRVERVRFEPRRDPLLYFRGKYRRLHFA</sequence>
<dbReference type="Gene3D" id="3.40.50.1820">
    <property type="entry name" value="alpha/beta hydrolase"/>
    <property type="match status" value="1"/>
</dbReference>
<name>M2TQX3_9SPHN</name>
<dbReference type="RefSeq" id="WP_008599505.1">
    <property type="nucleotide sequence ID" value="NZ_AMRV01000001.1"/>
</dbReference>
<dbReference type="InterPro" id="IPR029058">
    <property type="entry name" value="AB_hydrolase_fold"/>
</dbReference>
<evidence type="ECO:0000313" key="3">
    <source>
        <dbReference type="EMBL" id="EMD84196.1"/>
    </source>
</evidence>
<comment type="caution">
    <text evidence="3">The sequence shown here is derived from an EMBL/GenBank/DDBJ whole genome shotgun (WGS) entry which is preliminary data.</text>
</comment>
<feature type="domain" description="Flavin reductase like" evidence="2">
    <location>
        <begin position="232"/>
        <end position="376"/>
    </location>
</feature>
<dbReference type="PANTHER" id="PTHR30466">
    <property type="entry name" value="FLAVIN REDUCTASE"/>
    <property type="match status" value="1"/>
</dbReference>
<dbReference type="PATRIC" id="fig|1234595.3.peg.126"/>
<dbReference type="Pfam" id="PF00561">
    <property type="entry name" value="Abhydrolase_1"/>
    <property type="match status" value="1"/>
</dbReference>
<dbReference type="SMART" id="SM00903">
    <property type="entry name" value="Flavin_Reduct"/>
    <property type="match status" value="1"/>
</dbReference>
<dbReference type="SUPFAM" id="SSF53474">
    <property type="entry name" value="alpha/beta-Hydrolases"/>
    <property type="match status" value="1"/>
</dbReference>
<evidence type="ECO:0000313" key="4">
    <source>
        <dbReference type="Proteomes" id="UP000011717"/>
    </source>
</evidence>
<dbReference type="Proteomes" id="UP000011717">
    <property type="component" value="Unassembled WGS sequence"/>
</dbReference>
<dbReference type="InterPro" id="IPR050268">
    <property type="entry name" value="NADH-dep_flavin_reductase"/>
</dbReference>
<organism evidence="3 4">
    <name type="scientific">Pacificimonas flava</name>
    <dbReference type="NCBI Taxonomy" id="1234595"/>
    <lineage>
        <taxon>Bacteria</taxon>
        <taxon>Pseudomonadati</taxon>
        <taxon>Pseudomonadota</taxon>
        <taxon>Alphaproteobacteria</taxon>
        <taxon>Sphingomonadales</taxon>
        <taxon>Sphingosinicellaceae</taxon>
        <taxon>Pacificimonas</taxon>
    </lineage>
</organism>
<dbReference type="InterPro" id="IPR002563">
    <property type="entry name" value="Flavin_Rdtase-like_dom"/>
</dbReference>
<dbReference type="PANTHER" id="PTHR30466:SF1">
    <property type="entry name" value="FMN REDUCTASE (NADH) RUTF"/>
    <property type="match status" value="1"/>
</dbReference>
<protein>
    <recommendedName>
        <fullName evidence="2">Flavin reductase like domain-containing protein</fullName>
    </recommendedName>
</protein>
<accession>M2TQX3</accession>
<dbReference type="SUPFAM" id="SSF50475">
    <property type="entry name" value="FMN-binding split barrel"/>
    <property type="match status" value="1"/>
</dbReference>
<dbReference type="GO" id="GO:0010181">
    <property type="term" value="F:FMN binding"/>
    <property type="evidence" value="ECO:0007669"/>
    <property type="project" value="InterPro"/>
</dbReference>
<dbReference type="InterPro" id="IPR012349">
    <property type="entry name" value="Split_barrel_FMN-bd"/>
</dbReference>